<dbReference type="EMBL" id="JBBWWR010000004">
    <property type="protein sequence ID" value="KAK8968069.1"/>
    <property type="molecule type" value="Genomic_DNA"/>
</dbReference>
<comment type="subcellular location">
    <subcellularLocation>
        <location evidence="1">Plastid</location>
        <location evidence="1">Chloroplast</location>
    </subcellularLocation>
</comment>
<keyword evidence="11" id="KW-0560">Oxidoreductase</keyword>
<evidence type="ECO:0000256" key="7">
    <source>
        <dbReference type="ARBA" id="ARBA00022771"/>
    </source>
</evidence>
<evidence type="ECO:0000313" key="22">
    <source>
        <dbReference type="Proteomes" id="UP001412067"/>
    </source>
</evidence>
<keyword evidence="3" id="KW-0150">Chloroplast</keyword>
<keyword evidence="14" id="KW-0233">DNA recombination</keyword>
<sequence length="1134" mass="125728">MHRRLEALSELLALITSDDSGYRLRDSGKALSERDSLNAIALNEYLRALQNDNFKPHANDETGSEVASSGEASLSGDDASSSLATQVLRVLHLSGESCISAASSGESCILPLLRFSASSELLQFSSVMRNANVEDEMEALLSSDEFHVSDNDVLSNIDSNDQYDLELSDVEVNNPGVKELDRVKNEKARITLRCASRDCKWRMHASPMADRMTYQIKSCFTSHNCVRIDRTKEASSRWMADKLIDLIKENLEIKPKGMRHELSKHGVAPEYMQLYRAKRKALQKVEGCHTESFSKLSTFAEMIFRTNPMSTVKFQYSDASVSIPEVPTFKRMFMGLRALRDGFLDGCQPFIGFDGCHLKGPFGGVLLSAVSLDGNMGLYPLAFAVVEVESKESWGFFFNCLEDMLGGFEDEKPWTFMSDRQKGLVETINESIPNAKNRKCCRHIYANLRLSFPGLLVKKLFWAASKAYCKAVFTKAMDNLRAISPGAYEWLKKIEVSLWARHAFPLHLKNDHVTNNITESFNNWIGELRAKPILTLLDGIRSKLMGRIESRYQKGITWKSQVCESVISKLNVVKDEAVKCTLLVGSQYEFQVREDHTHYIVNLMHRSCDCKVWDLSGIPCKHAALAIASKRENIQAYTHSCYYKGNYIKTYNHKIKGIPDSMFWPSVDVSPSTILPPRIKRLPGRPKKNRKKEPDEQNKIGRKRKSAPAILQILLLPPPSTLNTALIQMSLSFSFFSKPSPLHSQTYFFTHPFPPPILCFSPKFKTPSLTITAAAAAAAADASTSPTPQSTNSASFRTKPPHQVNVLVVGSTGYIGKFVVKELCRRGFNVVAVAREHSGAGTRNVVERELTGAAVCFTDVTNPASLEQSLEALAVPIDVAVSCLASRSGGIKDSWKIDYEATRNSLAAARRRGAAHFVLLSAICVQKPLLEFQRAKLKFESELAGEAAKDPDFSYSIVRPTAFFKSLGGQVETVKGGKPYVMFGDGRLCSCKPISEEDLAAFIADCVVEESKAGRILPVGGPGKALTPLEQGEILFRLLGRKPKFLKVPIGVMDFAVGALELLAKVFPAMEDAAEYGRIVRYYAAESMLVIDPATGEYSADKTPGYGKDTLEEFFARVIRDGMAGQELGEQSIF</sequence>
<evidence type="ECO:0000256" key="10">
    <source>
        <dbReference type="ARBA" id="ARBA00022946"/>
    </source>
</evidence>
<keyword evidence="22" id="KW-1185">Reference proteome</keyword>
<dbReference type="CDD" id="cd05243">
    <property type="entry name" value="SDR_a5"/>
    <property type="match status" value="1"/>
</dbReference>
<dbReference type="InterPro" id="IPR036291">
    <property type="entry name" value="NAD(P)-bd_dom_sf"/>
</dbReference>
<keyword evidence="8" id="KW-0862">Zinc</keyword>
<dbReference type="InterPro" id="IPR018289">
    <property type="entry name" value="MULE_transposase_dom"/>
</dbReference>
<dbReference type="EC" id="1.3.1.75" evidence="15"/>
<keyword evidence="4" id="KW-0815">Transposition</keyword>
<keyword evidence="9" id="KW-0521">NADP</keyword>
<evidence type="ECO:0000256" key="2">
    <source>
        <dbReference type="ARBA" id="ARBA00005173"/>
    </source>
</evidence>
<dbReference type="InterPro" id="IPR007527">
    <property type="entry name" value="Znf_SWIM"/>
</dbReference>
<organism evidence="21 22">
    <name type="scientific">Platanthera guangdongensis</name>
    <dbReference type="NCBI Taxonomy" id="2320717"/>
    <lineage>
        <taxon>Eukaryota</taxon>
        <taxon>Viridiplantae</taxon>
        <taxon>Streptophyta</taxon>
        <taxon>Embryophyta</taxon>
        <taxon>Tracheophyta</taxon>
        <taxon>Spermatophyta</taxon>
        <taxon>Magnoliopsida</taxon>
        <taxon>Liliopsida</taxon>
        <taxon>Asparagales</taxon>
        <taxon>Orchidaceae</taxon>
        <taxon>Orchidoideae</taxon>
        <taxon>Orchideae</taxon>
        <taxon>Orchidinae</taxon>
        <taxon>Platanthera</taxon>
    </lineage>
</organism>
<gene>
    <name evidence="21" type="ORF">KSP40_PGU012131</name>
</gene>
<evidence type="ECO:0000256" key="11">
    <source>
        <dbReference type="ARBA" id="ARBA00023002"/>
    </source>
</evidence>
<proteinExistence type="predicted"/>
<dbReference type="PROSITE" id="PS01007">
    <property type="entry name" value="TRANSPOSASE_MUTATOR"/>
    <property type="match status" value="1"/>
</dbReference>
<dbReference type="InterPro" id="IPR044201">
    <property type="entry name" value="DVR-like"/>
</dbReference>
<evidence type="ECO:0000256" key="16">
    <source>
        <dbReference type="ARBA" id="ARBA00024089"/>
    </source>
</evidence>
<dbReference type="InterPro" id="IPR004332">
    <property type="entry name" value="Transposase_MuDR"/>
</dbReference>
<keyword evidence="5" id="KW-0934">Plastid</keyword>
<evidence type="ECO:0000256" key="5">
    <source>
        <dbReference type="ARBA" id="ARBA00022640"/>
    </source>
</evidence>
<evidence type="ECO:0000256" key="14">
    <source>
        <dbReference type="ARBA" id="ARBA00023172"/>
    </source>
</evidence>
<dbReference type="Pfam" id="PF10551">
    <property type="entry name" value="MULE"/>
    <property type="match status" value="1"/>
</dbReference>
<dbReference type="InterPro" id="IPR006564">
    <property type="entry name" value="Znf_PMZ"/>
</dbReference>
<feature type="region of interest" description="Disordered" evidence="19">
    <location>
        <begin position="678"/>
        <end position="703"/>
    </location>
</feature>
<evidence type="ECO:0000256" key="1">
    <source>
        <dbReference type="ARBA" id="ARBA00004229"/>
    </source>
</evidence>
<feature type="compositionally biased region" description="Basic residues" evidence="19">
    <location>
        <begin position="678"/>
        <end position="691"/>
    </location>
</feature>
<dbReference type="Pfam" id="PF03108">
    <property type="entry name" value="DBD_Tnp_Mut"/>
    <property type="match status" value="1"/>
</dbReference>
<dbReference type="PANTHER" id="PTHR47378:SF1">
    <property type="entry name" value="DIVINYL CHLOROPHYLLIDE A 8-VINYL-REDUCTASE, CHLOROPLASTIC"/>
    <property type="match status" value="1"/>
</dbReference>
<feature type="compositionally biased region" description="Low complexity" evidence="19">
    <location>
        <begin position="67"/>
        <end position="78"/>
    </location>
</feature>
<keyword evidence="13" id="KW-0149">Chlorophyll biosynthesis</keyword>
<evidence type="ECO:0000256" key="4">
    <source>
        <dbReference type="ARBA" id="ARBA00022578"/>
    </source>
</evidence>
<evidence type="ECO:0000256" key="17">
    <source>
        <dbReference type="ARBA" id="ARBA00049498"/>
    </source>
</evidence>
<reference evidence="21 22" key="1">
    <citation type="journal article" date="2022" name="Nat. Plants">
        <title>Genomes of leafy and leafless Platanthera orchids illuminate the evolution of mycoheterotrophy.</title>
        <authorList>
            <person name="Li M.H."/>
            <person name="Liu K.W."/>
            <person name="Li Z."/>
            <person name="Lu H.C."/>
            <person name="Ye Q.L."/>
            <person name="Zhang D."/>
            <person name="Wang J.Y."/>
            <person name="Li Y.F."/>
            <person name="Zhong Z.M."/>
            <person name="Liu X."/>
            <person name="Yu X."/>
            <person name="Liu D.K."/>
            <person name="Tu X.D."/>
            <person name="Liu B."/>
            <person name="Hao Y."/>
            <person name="Liao X.Y."/>
            <person name="Jiang Y.T."/>
            <person name="Sun W.H."/>
            <person name="Chen J."/>
            <person name="Chen Y.Q."/>
            <person name="Ai Y."/>
            <person name="Zhai J.W."/>
            <person name="Wu S.S."/>
            <person name="Zhou Z."/>
            <person name="Hsiao Y.Y."/>
            <person name="Wu W.L."/>
            <person name="Chen Y.Y."/>
            <person name="Lin Y.F."/>
            <person name="Hsu J.L."/>
            <person name="Li C.Y."/>
            <person name="Wang Z.W."/>
            <person name="Zhao X."/>
            <person name="Zhong W.Y."/>
            <person name="Ma X.K."/>
            <person name="Ma L."/>
            <person name="Huang J."/>
            <person name="Chen G.Z."/>
            <person name="Huang M.Z."/>
            <person name="Huang L."/>
            <person name="Peng D.H."/>
            <person name="Luo Y.B."/>
            <person name="Zou S.Q."/>
            <person name="Chen S.P."/>
            <person name="Lan S."/>
            <person name="Tsai W.C."/>
            <person name="Van de Peer Y."/>
            <person name="Liu Z.J."/>
        </authorList>
    </citation>
    <scope>NUCLEOTIDE SEQUENCE [LARGE SCALE GENOMIC DNA]</scope>
    <source>
        <strain evidence="21">Lor288</strain>
    </source>
</reference>
<protein>
    <recommendedName>
        <fullName evidence="16">Divinyl chlorophyllide a 8-vinyl-reductase, chloroplastic</fullName>
        <ecNumber evidence="15">1.3.1.75</ecNumber>
    </recommendedName>
</protein>
<evidence type="ECO:0000256" key="19">
    <source>
        <dbReference type="SAM" id="MobiDB-lite"/>
    </source>
</evidence>
<keyword evidence="10" id="KW-0809">Transit peptide</keyword>
<comment type="pathway">
    <text evidence="2">Porphyrin-containing compound metabolism; chlorophyll biosynthesis.</text>
</comment>
<dbReference type="InterPro" id="IPR016040">
    <property type="entry name" value="NAD(P)-bd_dom"/>
</dbReference>
<dbReference type="SMART" id="SM00575">
    <property type="entry name" value="ZnF_PMZ"/>
    <property type="match status" value="1"/>
</dbReference>
<feature type="region of interest" description="Disordered" evidence="19">
    <location>
        <begin position="54"/>
        <end position="78"/>
    </location>
</feature>
<dbReference type="PANTHER" id="PTHR47378">
    <property type="entry name" value="DIVINYL CHLOROPHYLLIDE A 8-VINYL-REDUCTASE, CHLOROPLASTIC"/>
    <property type="match status" value="1"/>
</dbReference>
<evidence type="ECO:0000256" key="8">
    <source>
        <dbReference type="ARBA" id="ARBA00022833"/>
    </source>
</evidence>
<comment type="caution">
    <text evidence="21">The sequence shown here is derived from an EMBL/GenBank/DDBJ whole genome shotgun (WGS) entry which is preliminary data.</text>
</comment>
<accession>A0ABR2MV30</accession>
<dbReference type="Proteomes" id="UP001412067">
    <property type="component" value="Unassembled WGS sequence"/>
</dbReference>
<dbReference type="Pfam" id="PF04434">
    <property type="entry name" value="SWIM"/>
    <property type="match status" value="1"/>
</dbReference>
<evidence type="ECO:0000259" key="20">
    <source>
        <dbReference type="PROSITE" id="PS50966"/>
    </source>
</evidence>
<comment type="catalytic activity">
    <reaction evidence="17">
        <text>protochlorophyllide a + NADP(+) = 3,8-divinyl protochlorophyllide a + NADPH + H(+)</text>
        <dbReference type="Rhea" id="RHEA:48884"/>
        <dbReference type="ChEBI" id="CHEBI:15378"/>
        <dbReference type="ChEBI" id="CHEBI:57783"/>
        <dbReference type="ChEBI" id="CHEBI:58349"/>
        <dbReference type="ChEBI" id="CHEBI:58632"/>
        <dbReference type="ChEBI" id="CHEBI:83350"/>
        <dbReference type="EC" id="1.3.1.75"/>
    </reaction>
</comment>
<name>A0ABR2MV30_9ASPA</name>
<dbReference type="PROSITE" id="PS50966">
    <property type="entry name" value="ZF_SWIM"/>
    <property type="match status" value="1"/>
</dbReference>
<evidence type="ECO:0000256" key="18">
    <source>
        <dbReference type="PROSITE-ProRule" id="PRU00325"/>
    </source>
</evidence>
<dbReference type="InterPro" id="IPR001207">
    <property type="entry name" value="Transposase_mutator"/>
</dbReference>
<evidence type="ECO:0000256" key="15">
    <source>
        <dbReference type="ARBA" id="ARBA00024059"/>
    </source>
</evidence>
<keyword evidence="7 18" id="KW-0863">Zinc-finger</keyword>
<dbReference type="Pfam" id="PF13460">
    <property type="entry name" value="NAD_binding_10"/>
    <property type="match status" value="1"/>
</dbReference>
<evidence type="ECO:0000256" key="6">
    <source>
        <dbReference type="ARBA" id="ARBA00022723"/>
    </source>
</evidence>
<evidence type="ECO:0000256" key="13">
    <source>
        <dbReference type="ARBA" id="ARBA00023171"/>
    </source>
</evidence>
<dbReference type="SUPFAM" id="SSF51735">
    <property type="entry name" value="NAD(P)-binding Rossmann-fold domains"/>
    <property type="match status" value="1"/>
</dbReference>
<dbReference type="Gene3D" id="3.40.50.720">
    <property type="entry name" value="NAD(P)-binding Rossmann-like Domain"/>
    <property type="match status" value="1"/>
</dbReference>
<feature type="domain" description="SWIM-type" evidence="20">
    <location>
        <begin position="599"/>
        <end position="631"/>
    </location>
</feature>
<evidence type="ECO:0000256" key="9">
    <source>
        <dbReference type="ARBA" id="ARBA00022857"/>
    </source>
</evidence>
<evidence type="ECO:0000256" key="12">
    <source>
        <dbReference type="ARBA" id="ARBA00023125"/>
    </source>
</evidence>
<keyword evidence="6" id="KW-0479">Metal-binding</keyword>
<keyword evidence="12" id="KW-0238">DNA-binding</keyword>
<evidence type="ECO:0000313" key="21">
    <source>
        <dbReference type="EMBL" id="KAK8968069.1"/>
    </source>
</evidence>
<evidence type="ECO:0000256" key="3">
    <source>
        <dbReference type="ARBA" id="ARBA00022528"/>
    </source>
</evidence>